<gene>
    <name evidence="1" type="ORF">phiAS5_ORF0267</name>
</gene>
<sequence length="204" mass="23419">MYYNVSQIKLPRVSEEYQRLVDMRPGDTLPIGDKSYVLLNIERNGTAVEPVYNLETSDLRASMRIVNGRVLITTVNKVTFEIKNDSIEAGQLGWVKRGGFYSYRRRVVLEEGYIRGRPLLDGDIFEIHKNSGRFGNVVATSGDPDETKREFILVSFNSPRDGKPFVETMFHSVKTEQNNYQLQKVCGDIVYVNNYMEQNLKHIA</sequence>
<name>E1A221_9CAUD</name>
<dbReference type="RefSeq" id="YP_003969556.1">
    <property type="nucleotide sequence ID" value="NC_014636.1"/>
</dbReference>
<proteinExistence type="predicted"/>
<evidence type="ECO:0000313" key="2">
    <source>
        <dbReference type="Proteomes" id="UP000002236"/>
    </source>
</evidence>
<dbReference type="OrthoDB" id="16760at10239"/>
<keyword evidence="2" id="KW-1185">Reference proteome</keyword>
<protein>
    <submittedName>
        <fullName evidence="1">Uncharacterized protein</fullName>
    </submittedName>
</protein>
<reference evidence="1 2" key="1">
    <citation type="journal article" date="2012" name="Vet. Microbiol.">
        <title>Complete genome sequence and characterization of a broad-host range T4-like bacteriophage phiAS5 infecting Aeromonas salmonicida subsp. salmonicida.</title>
        <authorList>
            <person name="Kim J.H."/>
            <person name="Son J.S."/>
            <person name="Choi Y.J."/>
            <person name="Choresca C.H.Jr."/>
            <person name="Shin S.P."/>
            <person name="Han J.E."/>
            <person name="Jun J.W."/>
            <person name="Park S.C."/>
        </authorList>
    </citation>
    <scope>NUCLEOTIDE SEQUENCE [LARGE SCALE GENOMIC DNA]</scope>
</reference>
<dbReference type="Proteomes" id="UP000002236">
    <property type="component" value="Segment"/>
</dbReference>
<organism evidence="1 2">
    <name type="scientific">Aeromonas phage phiAS5</name>
    <dbReference type="NCBI Taxonomy" id="879630"/>
    <lineage>
        <taxon>Viruses</taxon>
        <taxon>Duplodnaviria</taxon>
        <taxon>Heunggongvirae</taxon>
        <taxon>Uroviricota</taxon>
        <taxon>Caudoviricetes</taxon>
        <taxon>Pantevenvirales</taxon>
        <taxon>Straboviridae</taxon>
        <taxon>Chrysonvirus</taxon>
        <taxon>Chrysonvirus as5</taxon>
    </lineage>
</organism>
<dbReference type="GeneID" id="9861674"/>
<accession>E1A221</accession>
<evidence type="ECO:0000313" key="1">
    <source>
        <dbReference type="EMBL" id="ADM80110.1"/>
    </source>
</evidence>
<dbReference type="KEGG" id="vg:9861674"/>
<dbReference type="EMBL" id="HM452126">
    <property type="protein sequence ID" value="ADM80110.1"/>
    <property type="molecule type" value="Genomic_DNA"/>
</dbReference>